<dbReference type="SUPFAM" id="SSF46689">
    <property type="entry name" value="Homeodomain-like"/>
    <property type="match status" value="1"/>
</dbReference>
<dbReference type="Proteomes" id="UP000198287">
    <property type="component" value="Unassembled WGS sequence"/>
</dbReference>
<dbReference type="InterPro" id="IPR023082">
    <property type="entry name" value="Homeo_prospero_dom"/>
</dbReference>
<evidence type="ECO:0000313" key="9">
    <source>
        <dbReference type="Proteomes" id="UP000198287"/>
    </source>
</evidence>
<keyword evidence="3 8" id="KW-0238">DNA-binding</keyword>
<keyword evidence="4 8" id="KW-0371">Homeobox</keyword>
<dbReference type="GO" id="GO:0007399">
    <property type="term" value="P:nervous system development"/>
    <property type="evidence" value="ECO:0007669"/>
    <property type="project" value="UniProtKB-ARBA"/>
</dbReference>
<comment type="subcellular location">
    <subcellularLocation>
        <location evidence="1">Nucleus</location>
    </subcellularLocation>
</comment>
<dbReference type="GO" id="GO:0048468">
    <property type="term" value="P:cell development"/>
    <property type="evidence" value="ECO:0007669"/>
    <property type="project" value="UniProtKB-ARBA"/>
</dbReference>
<evidence type="ECO:0000256" key="2">
    <source>
        <dbReference type="ARBA" id="ARBA00023015"/>
    </source>
</evidence>
<dbReference type="PANTHER" id="PTHR12198">
    <property type="entry name" value="HOMEOBOX PROTEIN PROSPERO/PROX-1/CEH-26"/>
    <property type="match status" value="1"/>
</dbReference>
<evidence type="ECO:0000256" key="4">
    <source>
        <dbReference type="ARBA" id="ARBA00023155"/>
    </source>
</evidence>
<dbReference type="GO" id="GO:0000978">
    <property type="term" value="F:RNA polymerase II cis-regulatory region sequence-specific DNA binding"/>
    <property type="evidence" value="ECO:0007669"/>
    <property type="project" value="TreeGrafter"/>
</dbReference>
<reference evidence="8 9" key="1">
    <citation type="submission" date="2015-12" db="EMBL/GenBank/DDBJ databases">
        <title>The genome of Folsomia candida.</title>
        <authorList>
            <person name="Faddeeva A."/>
            <person name="Derks M.F."/>
            <person name="Anvar Y."/>
            <person name="Smit S."/>
            <person name="Van Straalen N."/>
            <person name="Roelofs D."/>
        </authorList>
    </citation>
    <scope>NUCLEOTIDE SEQUENCE [LARGE SCALE GENOMIC DNA]</scope>
    <source>
        <strain evidence="8 9">VU population</strain>
        <tissue evidence="8">Whole body</tissue>
    </source>
</reference>
<evidence type="ECO:0000256" key="5">
    <source>
        <dbReference type="ARBA" id="ARBA00023163"/>
    </source>
</evidence>
<evidence type="ECO:0000313" key="8">
    <source>
        <dbReference type="EMBL" id="OXA45351.1"/>
    </source>
</evidence>
<dbReference type="InterPro" id="IPR009057">
    <property type="entry name" value="Homeodomain-like_sf"/>
</dbReference>
<comment type="caution">
    <text evidence="8">The sequence shown here is derived from an EMBL/GenBank/DDBJ whole genome shotgun (WGS) entry which is preliminary data.</text>
</comment>
<keyword evidence="6" id="KW-0539">Nucleus</keyword>
<evidence type="ECO:0000259" key="7">
    <source>
        <dbReference type="Pfam" id="PF05044"/>
    </source>
</evidence>
<dbReference type="Pfam" id="PF05044">
    <property type="entry name" value="HPD"/>
    <property type="match status" value="1"/>
</dbReference>
<dbReference type="OMA" id="YSAISKG"/>
<feature type="domain" description="Prospero" evidence="7">
    <location>
        <begin position="16"/>
        <end position="164"/>
    </location>
</feature>
<dbReference type="Gene3D" id="1.10.10.500">
    <property type="entry name" value="Homeo-prospero domain"/>
    <property type="match status" value="1"/>
</dbReference>
<dbReference type="AlphaFoldDB" id="A0A226DL60"/>
<keyword evidence="5" id="KW-0804">Transcription</keyword>
<evidence type="ECO:0000256" key="3">
    <source>
        <dbReference type="ARBA" id="ARBA00023125"/>
    </source>
</evidence>
<name>A0A226DL60_FOLCA</name>
<accession>A0A226DL60</accession>
<sequence length="177" mass="20543">MQLPSGSGPARPATVLTFVHRYKACLTFFWRKYPHPSQIRSYFPEVNFSSENITALINYYTALRKYYFDTMEAMARAALASGITSAEEIDLRPENEEIVSLLAFFDPLKTQCQPDEFLEEVGIVVKRFFETIQKGEDASEGWKKSIYKIVSGREMDVPAWLHYEDFMEYAQVDRPIR</sequence>
<dbReference type="PANTHER" id="PTHR12198:SF0">
    <property type="entry name" value="HOMEOBOX PROTEIN PROSPERO"/>
    <property type="match status" value="1"/>
</dbReference>
<keyword evidence="2" id="KW-0805">Transcription regulation</keyword>
<evidence type="ECO:0000256" key="1">
    <source>
        <dbReference type="ARBA" id="ARBA00004123"/>
    </source>
</evidence>
<dbReference type="InterPro" id="IPR037131">
    <property type="entry name" value="Homeo_prospero_dom_sf"/>
</dbReference>
<organism evidence="8 9">
    <name type="scientific">Folsomia candida</name>
    <name type="common">Springtail</name>
    <dbReference type="NCBI Taxonomy" id="158441"/>
    <lineage>
        <taxon>Eukaryota</taxon>
        <taxon>Metazoa</taxon>
        <taxon>Ecdysozoa</taxon>
        <taxon>Arthropoda</taxon>
        <taxon>Hexapoda</taxon>
        <taxon>Collembola</taxon>
        <taxon>Entomobryomorpha</taxon>
        <taxon>Isotomoidea</taxon>
        <taxon>Isotomidae</taxon>
        <taxon>Proisotominae</taxon>
        <taxon>Folsomia</taxon>
    </lineage>
</organism>
<gene>
    <name evidence="8" type="ORF">Fcan01_20038</name>
</gene>
<dbReference type="EMBL" id="LNIX01000018">
    <property type="protein sequence ID" value="OXA45351.1"/>
    <property type="molecule type" value="Genomic_DNA"/>
</dbReference>
<dbReference type="GO" id="GO:0005634">
    <property type="term" value="C:nucleus"/>
    <property type="evidence" value="ECO:0007669"/>
    <property type="project" value="UniProtKB-SubCell"/>
</dbReference>
<proteinExistence type="predicted"/>
<dbReference type="GO" id="GO:0000981">
    <property type="term" value="F:DNA-binding transcription factor activity, RNA polymerase II-specific"/>
    <property type="evidence" value="ECO:0007669"/>
    <property type="project" value="TreeGrafter"/>
</dbReference>
<dbReference type="InterPro" id="IPR039350">
    <property type="entry name" value="Prospero_homeodomain"/>
</dbReference>
<dbReference type="OrthoDB" id="10038576at2759"/>
<protein>
    <submittedName>
        <fullName evidence="8">Homeobox protein prospero 1</fullName>
    </submittedName>
</protein>
<evidence type="ECO:0000256" key="6">
    <source>
        <dbReference type="ARBA" id="ARBA00023242"/>
    </source>
</evidence>
<keyword evidence="9" id="KW-1185">Reference proteome</keyword>